<name>A0A433DIW6_9FUNG</name>
<dbReference type="OrthoDB" id="2152535at2759"/>
<keyword evidence="1" id="KW-0472">Membrane</keyword>
<protein>
    <submittedName>
        <fullName evidence="2">Uncharacterized protein</fullName>
    </submittedName>
</protein>
<dbReference type="EMBL" id="RBNI01001212">
    <property type="protein sequence ID" value="RUP50735.1"/>
    <property type="molecule type" value="Genomic_DNA"/>
</dbReference>
<dbReference type="AlphaFoldDB" id="A0A433DIW6"/>
<sequence length="278" mass="31272">MQDAERFTVLLKVSDDGPKKYEQNSTLFIEQLRQELSEFIPIPETRMTLEYSSKSSSSGGLYFELTFSASNNLTNEMNANGAATNLAILISNPQTTNLQYGDYTKYLDPTVPAIIQYNLCHEFKPAIITISCAVPVLIIVVLLARRRHPEGRNLAIFTIILNTSDFILDSLFIVDHSHDIPDLTIPIMVFYAVPFAMNFLIAVWVVLEEASKNSKFMDWFHDNSKVAAVFTILAVTDVEMLRVLDSEIGGLKIFSATFSDKAIKRMFIASTLSFAFRD</sequence>
<accession>A0A433DIW6</accession>
<keyword evidence="1" id="KW-0812">Transmembrane</keyword>
<keyword evidence="1" id="KW-1133">Transmembrane helix</keyword>
<evidence type="ECO:0000256" key="1">
    <source>
        <dbReference type="SAM" id="Phobius"/>
    </source>
</evidence>
<comment type="caution">
    <text evidence="2">The sequence shown here is derived from an EMBL/GenBank/DDBJ whole genome shotgun (WGS) entry which is preliminary data.</text>
</comment>
<feature type="transmembrane region" description="Helical" evidence="1">
    <location>
        <begin position="126"/>
        <end position="144"/>
    </location>
</feature>
<keyword evidence="3" id="KW-1185">Reference proteome</keyword>
<evidence type="ECO:0000313" key="3">
    <source>
        <dbReference type="Proteomes" id="UP000268093"/>
    </source>
</evidence>
<dbReference type="Proteomes" id="UP000268093">
    <property type="component" value="Unassembled WGS sequence"/>
</dbReference>
<gene>
    <name evidence="2" type="ORF">BC936DRAFT_137906</name>
</gene>
<organism evidence="2 3">
    <name type="scientific">Jimgerdemannia flammicorona</name>
    <dbReference type="NCBI Taxonomy" id="994334"/>
    <lineage>
        <taxon>Eukaryota</taxon>
        <taxon>Fungi</taxon>
        <taxon>Fungi incertae sedis</taxon>
        <taxon>Mucoromycota</taxon>
        <taxon>Mucoromycotina</taxon>
        <taxon>Endogonomycetes</taxon>
        <taxon>Endogonales</taxon>
        <taxon>Endogonaceae</taxon>
        <taxon>Jimgerdemannia</taxon>
    </lineage>
</organism>
<proteinExistence type="predicted"/>
<feature type="transmembrane region" description="Helical" evidence="1">
    <location>
        <begin position="156"/>
        <end position="173"/>
    </location>
</feature>
<feature type="transmembrane region" description="Helical" evidence="1">
    <location>
        <begin position="185"/>
        <end position="207"/>
    </location>
</feature>
<feature type="non-terminal residue" evidence="2">
    <location>
        <position position="278"/>
    </location>
</feature>
<evidence type="ECO:0000313" key="2">
    <source>
        <dbReference type="EMBL" id="RUP50735.1"/>
    </source>
</evidence>
<reference evidence="2 3" key="1">
    <citation type="journal article" date="2018" name="New Phytol.">
        <title>Phylogenomics of Endogonaceae and evolution of mycorrhizas within Mucoromycota.</title>
        <authorList>
            <person name="Chang Y."/>
            <person name="Desiro A."/>
            <person name="Na H."/>
            <person name="Sandor L."/>
            <person name="Lipzen A."/>
            <person name="Clum A."/>
            <person name="Barry K."/>
            <person name="Grigoriev I.V."/>
            <person name="Martin F.M."/>
            <person name="Stajich J.E."/>
            <person name="Smith M.E."/>
            <person name="Bonito G."/>
            <person name="Spatafora J.W."/>
        </authorList>
    </citation>
    <scope>NUCLEOTIDE SEQUENCE [LARGE SCALE GENOMIC DNA]</scope>
    <source>
        <strain evidence="2 3">GMNB39</strain>
    </source>
</reference>